<gene>
    <name evidence="1" type="ORF">AGLY_014313</name>
</gene>
<evidence type="ECO:0000313" key="2">
    <source>
        <dbReference type="Proteomes" id="UP000475862"/>
    </source>
</evidence>
<accession>A0A6G0T4H8</accession>
<comment type="caution">
    <text evidence="1">The sequence shown here is derived from an EMBL/GenBank/DDBJ whole genome shotgun (WGS) entry which is preliminary data.</text>
</comment>
<keyword evidence="2" id="KW-1185">Reference proteome</keyword>
<evidence type="ECO:0000313" key="1">
    <source>
        <dbReference type="EMBL" id="KAE9525245.1"/>
    </source>
</evidence>
<name>A0A6G0T4H8_APHGL</name>
<dbReference type="EMBL" id="VYZN01000061">
    <property type="protein sequence ID" value="KAE9525245.1"/>
    <property type="molecule type" value="Genomic_DNA"/>
</dbReference>
<organism evidence="1 2">
    <name type="scientific">Aphis glycines</name>
    <name type="common">Soybean aphid</name>
    <dbReference type="NCBI Taxonomy" id="307491"/>
    <lineage>
        <taxon>Eukaryota</taxon>
        <taxon>Metazoa</taxon>
        <taxon>Ecdysozoa</taxon>
        <taxon>Arthropoda</taxon>
        <taxon>Hexapoda</taxon>
        <taxon>Insecta</taxon>
        <taxon>Pterygota</taxon>
        <taxon>Neoptera</taxon>
        <taxon>Paraneoptera</taxon>
        <taxon>Hemiptera</taxon>
        <taxon>Sternorrhyncha</taxon>
        <taxon>Aphidomorpha</taxon>
        <taxon>Aphidoidea</taxon>
        <taxon>Aphididae</taxon>
        <taxon>Aphidini</taxon>
        <taxon>Aphis</taxon>
        <taxon>Aphis</taxon>
    </lineage>
</organism>
<dbReference type="AlphaFoldDB" id="A0A6G0T4H8"/>
<proteinExistence type="predicted"/>
<sequence length="178" mass="20451">MDQKINFICGHAIDTPVRITMIIANSNRISTIYSSIQMNDFTIFTFQFKRFSFTGVNSIIAIKVTGNKTVNKKNTSFTFALLNLAISFLTLKKKKKKKILNFNFSFKSTNIMNYYNTFEFSIKYLLRTTTTTTTKKKNACVAGQVAELEFTELIIYSFVTDLMLFRSSKKKLISEEIA</sequence>
<protein>
    <submittedName>
        <fullName evidence="1">Uncharacterized protein</fullName>
    </submittedName>
</protein>
<dbReference type="Proteomes" id="UP000475862">
    <property type="component" value="Unassembled WGS sequence"/>
</dbReference>
<reference evidence="1 2" key="1">
    <citation type="submission" date="2019-08" db="EMBL/GenBank/DDBJ databases">
        <title>The genome of the soybean aphid Biotype 1, its phylome, world population structure and adaptation to the North American continent.</title>
        <authorList>
            <person name="Giordano R."/>
            <person name="Donthu R.K."/>
            <person name="Hernandez A.G."/>
            <person name="Wright C.L."/>
            <person name="Zimin A.V."/>
        </authorList>
    </citation>
    <scope>NUCLEOTIDE SEQUENCE [LARGE SCALE GENOMIC DNA]</scope>
    <source>
        <tissue evidence="1">Whole aphids</tissue>
    </source>
</reference>